<feature type="domain" description="RiboL-PSP-HEPN" evidence="1">
    <location>
        <begin position="46"/>
        <end position="251"/>
    </location>
</feature>
<reference evidence="2" key="1">
    <citation type="submission" date="2021-05" db="EMBL/GenBank/DDBJ databases">
        <authorList>
            <person name="Pietrasiak N."/>
            <person name="Ward R."/>
            <person name="Stajich J.E."/>
            <person name="Kurbessoian T."/>
        </authorList>
    </citation>
    <scope>NUCLEOTIDE SEQUENCE</scope>
    <source>
        <strain evidence="2">JT2-VF2</strain>
    </source>
</reference>
<dbReference type="EMBL" id="JAHHHN010000004">
    <property type="protein sequence ID" value="MBW4561453.1"/>
    <property type="molecule type" value="Genomic_DNA"/>
</dbReference>
<proteinExistence type="predicted"/>
<reference evidence="2" key="2">
    <citation type="journal article" date="2022" name="Microbiol. Resour. Announc.">
        <title>Metagenome Sequencing to Explore Phylogenomics of Terrestrial Cyanobacteria.</title>
        <authorList>
            <person name="Ward R.D."/>
            <person name="Stajich J.E."/>
            <person name="Johansen J.R."/>
            <person name="Huntemann M."/>
            <person name="Clum A."/>
            <person name="Foster B."/>
            <person name="Foster B."/>
            <person name="Roux S."/>
            <person name="Palaniappan K."/>
            <person name="Varghese N."/>
            <person name="Mukherjee S."/>
            <person name="Reddy T.B.K."/>
            <person name="Daum C."/>
            <person name="Copeland A."/>
            <person name="Chen I.A."/>
            <person name="Ivanova N.N."/>
            <person name="Kyrpides N.C."/>
            <person name="Shapiro N."/>
            <person name="Eloe-Fadrosh E.A."/>
            <person name="Pietrasiak N."/>
        </authorList>
    </citation>
    <scope>NUCLEOTIDE SEQUENCE</scope>
    <source>
        <strain evidence="2">JT2-VF2</strain>
    </source>
</reference>
<organism evidence="2 3">
    <name type="scientific">Mojavia pulchra JT2-VF2</name>
    <dbReference type="NCBI Taxonomy" id="287848"/>
    <lineage>
        <taxon>Bacteria</taxon>
        <taxon>Bacillati</taxon>
        <taxon>Cyanobacteriota</taxon>
        <taxon>Cyanophyceae</taxon>
        <taxon>Nostocales</taxon>
        <taxon>Nostocaceae</taxon>
    </lineage>
</organism>
<gene>
    <name evidence="2" type="ORF">KME32_09910</name>
</gene>
<sequence>MFQNILTTVRVNISTVRSIIKTNERLRQISFGANTLIQKESYEETELILDTLMQDIPRAREWRVYDHCAAVTRLYAIYERFVEDLVSDWLVLLPRLFPRYLTLEEKIRNTHQTGVGRLLLELKKNRYEHLSIEEVIRGLFHGTTGEAEYELLPDAFLLHEQNLRKETLVKLLADAGIADAWNWVEKHRDIQYFVQEIRASENTAEGELNELISYRNEAAHGAPIDNFLGSNALLELCDFIETLCQALAELVTYQVIERKKSIGDAREIGRITEWFKGPKAGVAKVEKTTLSVGGSLFLVNEARSCCQLAKIESIRMIEDAKEVDKEQVEIISESEVGLKFDVDARKELRLYQLKA</sequence>
<dbReference type="Proteomes" id="UP000715781">
    <property type="component" value="Unassembled WGS sequence"/>
</dbReference>
<protein>
    <recommendedName>
        <fullName evidence="1">RiboL-PSP-HEPN domain-containing protein</fullName>
    </recommendedName>
</protein>
<accession>A0A951UFT2</accession>
<evidence type="ECO:0000259" key="1">
    <source>
        <dbReference type="Pfam" id="PF18735"/>
    </source>
</evidence>
<dbReference type="AlphaFoldDB" id="A0A951UFT2"/>
<comment type="caution">
    <text evidence="2">The sequence shown here is derived from an EMBL/GenBank/DDBJ whole genome shotgun (WGS) entry which is preliminary data.</text>
</comment>
<evidence type="ECO:0000313" key="3">
    <source>
        <dbReference type="Proteomes" id="UP000715781"/>
    </source>
</evidence>
<evidence type="ECO:0000313" key="2">
    <source>
        <dbReference type="EMBL" id="MBW4561453.1"/>
    </source>
</evidence>
<dbReference type="Pfam" id="PF18735">
    <property type="entry name" value="HEPN_RiboL-PSP"/>
    <property type="match status" value="1"/>
</dbReference>
<dbReference type="InterPro" id="IPR041519">
    <property type="entry name" value="HEPN_RiboL-PSP"/>
</dbReference>
<name>A0A951UFT2_9NOST</name>